<feature type="non-terminal residue" evidence="1">
    <location>
        <position position="1"/>
    </location>
</feature>
<protein>
    <submittedName>
        <fullName evidence="1">Uncharacterized protein</fullName>
    </submittedName>
</protein>
<sequence>GISKQGTMDTLVVKFWEFKKIFFCGSFSNDPNMPALEDITYLDAEKDVGAEVDFSNLKTSITASPIPITRVYKYHPIIQIISDLSLAPQTKSMTRMVKDQGGLTQINNEYFHTCMFACFLSQQEPKRVHQALNDPSWIEAMQEELLEFKMQKV</sequence>
<name>A0A699K4S5_TANCI</name>
<dbReference type="AlphaFoldDB" id="A0A699K4S5"/>
<gene>
    <name evidence="1" type="ORF">Tci_646956</name>
</gene>
<organism evidence="1">
    <name type="scientific">Tanacetum cinerariifolium</name>
    <name type="common">Dalmatian daisy</name>
    <name type="synonym">Chrysanthemum cinerariifolium</name>
    <dbReference type="NCBI Taxonomy" id="118510"/>
    <lineage>
        <taxon>Eukaryota</taxon>
        <taxon>Viridiplantae</taxon>
        <taxon>Streptophyta</taxon>
        <taxon>Embryophyta</taxon>
        <taxon>Tracheophyta</taxon>
        <taxon>Spermatophyta</taxon>
        <taxon>Magnoliopsida</taxon>
        <taxon>eudicotyledons</taxon>
        <taxon>Gunneridae</taxon>
        <taxon>Pentapetalae</taxon>
        <taxon>asterids</taxon>
        <taxon>campanulids</taxon>
        <taxon>Asterales</taxon>
        <taxon>Asteraceae</taxon>
        <taxon>Asteroideae</taxon>
        <taxon>Anthemideae</taxon>
        <taxon>Anthemidinae</taxon>
        <taxon>Tanacetum</taxon>
    </lineage>
</organism>
<evidence type="ECO:0000313" key="1">
    <source>
        <dbReference type="EMBL" id="GFA74984.1"/>
    </source>
</evidence>
<accession>A0A699K4S5</accession>
<dbReference type="EMBL" id="BKCJ010480807">
    <property type="protein sequence ID" value="GFA74984.1"/>
    <property type="molecule type" value="Genomic_DNA"/>
</dbReference>
<comment type="caution">
    <text evidence="1">The sequence shown here is derived from an EMBL/GenBank/DDBJ whole genome shotgun (WGS) entry which is preliminary data.</text>
</comment>
<reference evidence="1" key="1">
    <citation type="journal article" date="2019" name="Sci. Rep.">
        <title>Draft genome of Tanacetum cinerariifolium, the natural source of mosquito coil.</title>
        <authorList>
            <person name="Yamashiro T."/>
            <person name="Shiraishi A."/>
            <person name="Satake H."/>
            <person name="Nakayama K."/>
        </authorList>
    </citation>
    <scope>NUCLEOTIDE SEQUENCE</scope>
</reference>
<proteinExistence type="predicted"/>